<gene>
    <name evidence="1" type="ORF">PSON_ATCC_30995.1.T1030024</name>
</gene>
<evidence type="ECO:0000313" key="2">
    <source>
        <dbReference type="Proteomes" id="UP000692954"/>
    </source>
</evidence>
<evidence type="ECO:0000313" key="1">
    <source>
        <dbReference type="EMBL" id="CAD8113267.1"/>
    </source>
</evidence>
<reference evidence="1" key="1">
    <citation type="submission" date="2021-01" db="EMBL/GenBank/DDBJ databases">
        <authorList>
            <consortium name="Genoscope - CEA"/>
            <person name="William W."/>
        </authorList>
    </citation>
    <scope>NUCLEOTIDE SEQUENCE</scope>
</reference>
<name>A0A8S1QEN2_9CILI</name>
<proteinExistence type="predicted"/>
<accession>A0A8S1QEN2</accession>
<protein>
    <submittedName>
        <fullName evidence="1">Uncharacterized protein</fullName>
    </submittedName>
</protein>
<dbReference type="AlphaFoldDB" id="A0A8S1QEN2"/>
<organism evidence="1 2">
    <name type="scientific">Paramecium sonneborni</name>
    <dbReference type="NCBI Taxonomy" id="65129"/>
    <lineage>
        <taxon>Eukaryota</taxon>
        <taxon>Sar</taxon>
        <taxon>Alveolata</taxon>
        <taxon>Ciliophora</taxon>
        <taxon>Intramacronucleata</taxon>
        <taxon>Oligohymenophorea</taxon>
        <taxon>Peniculida</taxon>
        <taxon>Parameciidae</taxon>
        <taxon>Paramecium</taxon>
    </lineage>
</organism>
<comment type="caution">
    <text evidence="1">The sequence shown here is derived from an EMBL/GenBank/DDBJ whole genome shotgun (WGS) entry which is preliminary data.</text>
</comment>
<dbReference type="OrthoDB" id="293150at2759"/>
<dbReference type="EMBL" id="CAJJDN010000103">
    <property type="protein sequence ID" value="CAD8113267.1"/>
    <property type="molecule type" value="Genomic_DNA"/>
</dbReference>
<sequence length="414" mass="50517">MKPASKVFEYLNKYNYYLPQDLENVQQYFYGQMVQHLQLADSFKNSFISQIAQINQKAQKESEFRQLIRDTWLGFINKIPITSICQMSNQQEVKDIQDFILKVLLEPNTFDTVYVQELLVNYENYIQSNKGLVQVVVRNRFRMTISKLICSRFIKSLDEKYQQNFHQFLFETYLKKIEKLDQTIIIQTELLTEQNFYQKMFEFLFDQQEVQGAFFHLIKNVIQLIVRDINIIGYSLGIFKQFHQLYIEKDKILFEKFDHRSNLDQNKLASEILQRYKEHEDLRDAIRQIAHKINQTQNLEYKILLQELVQKDIYNRENEQWVCQILREFEQYQIQRNRKQPNENEISQYLIQLRFVFKQDRRGEQEYEHPKFNLIVQDQNNFILQHKISKQTKKFMHFKELYNYLQNNTQNFNN</sequence>
<dbReference type="Proteomes" id="UP000692954">
    <property type="component" value="Unassembled WGS sequence"/>
</dbReference>
<keyword evidence="2" id="KW-1185">Reference proteome</keyword>